<evidence type="ECO:0000313" key="2">
    <source>
        <dbReference type="EMBL" id="MBF4692541.1"/>
    </source>
</evidence>
<accession>A0ABR9ZQE4</accession>
<keyword evidence="3" id="KW-1185">Reference proteome</keyword>
<proteinExistence type="predicted"/>
<evidence type="ECO:0000259" key="1">
    <source>
        <dbReference type="PROSITE" id="PS50995"/>
    </source>
</evidence>
<feature type="domain" description="HTH marR-type" evidence="1">
    <location>
        <begin position="17"/>
        <end position="157"/>
    </location>
</feature>
<dbReference type="Gene3D" id="1.10.10.10">
    <property type="entry name" value="Winged helix-like DNA-binding domain superfamily/Winged helix DNA-binding domain"/>
    <property type="match status" value="1"/>
</dbReference>
<dbReference type="Pfam" id="PF12802">
    <property type="entry name" value="MarR_2"/>
    <property type="match status" value="1"/>
</dbReference>
<dbReference type="SMART" id="SM00347">
    <property type="entry name" value="HTH_MARR"/>
    <property type="match status" value="1"/>
</dbReference>
<dbReference type="PRINTS" id="PR00598">
    <property type="entry name" value="HTHMARR"/>
</dbReference>
<dbReference type="PANTHER" id="PTHR33164">
    <property type="entry name" value="TRANSCRIPTIONAL REGULATOR, MARR FAMILY"/>
    <property type="match status" value="1"/>
</dbReference>
<protein>
    <submittedName>
        <fullName evidence="2">Winged helix-turn-helix transcriptional regulator</fullName>
    </submittedName>
</protein>
<dbReference type="InterPro" id="IPR036388">
    <property type="entry name" value="WH-like_DNA-bd_sf"/>
</dbReference>
<comment type="caution">
    <text evidence="2">The sequence shown here is derived from an EMBL/GenBank/DDBJ whole genome shotgun (WGS) entry which is preliminary data.</text>
</comment>
<dbReference type="RefSeq" id="WP_194700786.1">
    <property type="nucleotide sequence ID" value="NZ_JADKNH010000003.1"/>
</dbReference>
<dbReference type="EMBL" id="JADKNH010000003">
    <property type="protein sequence ID" value="MBF4692541.1"/>
    <property type="molecule type" value="Genomic_DNA"/>
</dbReference>
<dbReference type="PROSITE" id="PS50995">
    <property type="entry name" value="HTH_MARR_2"/>
    <property type="match status" value="1"/>
</dbReference>
<reference evidence="2 3" key="1">
    <citation type="submission" date="2020-11" db="EMBL/GenBank/DDBJ databases">
        <title>Fusibacter basophilias sp. nov.</title>
        <authorList>
            <person name="Qiu D."/>
        </authorList>
    </citation>
    <scope>NUCLEOTIDE SEQUENCE [LARGE SCALE GENOMIC DNA]</scope>
    <source>
        <strain evidence="2 3">Q10-2</strain>
    </source>
</reference>
<gene>
    <name evidence="2" type="ORF">ISU02_05400</name>
</gene>
<name>A0ABR9ZQE4_9FIRM</name>
<dbReference type="InterPro" id="IPR039422">
    <property type="entry name" value="MarR/SlyA-like"/>
</dbReference>
<dbReference type="PANTHER" id="PTHR33164:SF13">
    <property type="entry name" value="4-HYDROXYPHENYLACETATE CATABOLISM PROTEIN"/>
    <property type="match status" value="1"/>
</dbReference>
<evidence type="ECO:0000313" key="3">
    <source>
        <dbReference type="Proteomes" id="UP000614200"/>
    </source>
</evidence>
<dbReference type="SUPFAM" id="SSF46785">
    <property type="entry name" value="Winged helix' DNA-binding domain"/>
    <property type="match status" value="1"/>
</dbReference>
<dbReference type="InterPro" id="IPR000835">
    <property type="entry name" value="HTH_MarR-typ"/>
</dbReference>
<sequence length="173" mass="20513">MSEIKERKPDAVNDNVDPKLRKKILDTLDNQSAINIQMNFWFNEMMKYHGVNYSEYRIIRLLTKYPDGVEPSVIADKLAILRQTVTNMVDNLQNSFFVERIPHPVDRRRIYVKLTPEGQTLAGKLMDEMEKVQINVLSKFTTEEMLEYLEIRTKIIEYTESEIKCRYIEECKE</sequence>
<dbReference type="Proteomes" id="UP000614200">
    <property type="component" value="Unassembled WGS sequence"/>
</dbReference>
<organism evidence="2 3">
    <name type="scientific">Fusibacter ferrireducens</name>
    <dbReference type="NCBI Taxonomy" id="2785058"/>
    <lineage>
        <taxon>Bacteria</taxon>
        <taxon>Bacillati</taxon>
        <taxon>Bacillota</taxon>
        <taxon>Clostridia</taxon>
        <taxon>Eubacteriales</taxon>
        <taxon>Eubacteriales Family XII. Incertae Sedis</taxon>
        <taxon>Fusibacter</taxon>
    </lineage>
</organism>
<dbReference type="InterPro" id="IPR036390">
    <property type="entry name" value="WH_DNA-bd_sf"/>
</dbReference>